<dbReference type="InterPro" id="IPR017853">
    <property type="entry name" value="GH"/>
</dbReference>
<dbReference type="Pfam" id="PF02837">
    <property type="entry name" value="Glyco_hydro_2_N"/>
    <property type="match status" value="1"/>
</dbReference>
<proteinExistence type="inferred from homology"/>
<evidence type="ECO:0000256" key="2">
    <source>
        <dbReference type="ARBA" id="ARBA00022801"/>
    </source>
</evidence>
<dbReference type="Gene3D" id="2.80.10.50">
    <property type="match status" value="2"/>
</dbReference>
<dbReference type="NCBIfam" id="NF035930">
    <property type="entry name" value="lectin_2"/>
    <property type="match status" value="1"/>
</dbReference>
<feature type="chain" id="PRO_5013134206" evidence="5">
    <location>
        <begin position="37"/>
        <end position="955"/>
    </location>
</feature>
<dbReference type="PANTHER" id="PTHR42732:SF1">
    <property type="entry name" value="BETA-MANNOSIDASE"/>
    <property type="match status" value="1"/>
</dbReference>
<dbReference type="SUPFAM" id="SSF49785">
    <property type="entry name" value="Galactose-binding domain-like"/>
    <property type="match status" value="1"/>
</dbReference>
<evidence type="ECO:0000256" key="4">
    <source>
        <dbReference type="SAM" id="MobiDB-lite"/>
    </source>
</evidence>
<keyword evidence="8" id="KW-1185">Reference proteome</keyword>
<evidence type="ECO:0000313" key="7">
    <source>
        <dbReference type="EMBL" id="SIS16545.1"/>
    </source>
</evidence>
<dbReference type="SUPFAM" id="SSF49303">
    <property type="entry name" value="beta-Galactosidase/glucuronidase domain"/>
    <property type="match status" value="1"/>
</dbReference>
<dbReference type="InterPro" id="IPR051913">
    <property type="entry name" value="GH2_Domain-Containing"/>
</dbReference>
<dbReference type="InterPro" id="IPR000772">
    <property type="entry name" value="Ricin_B_lectin"/>
</dbReference>
<dbReference type="RefSeq" id="WP_143734686.1">
    <property type="nucleotide sequence ID" value="NZ_FTNI01000033.1"/>
</dbReference>
<dbReference type="SMART" id="SM00458">
    <property type="entry name" value="RICIN"/>
    <property type="match status" value="1"/>
</dbReference>
<dbReference type="SUPFAM" id="SSF51445">
    <property type="entry name" value="(Trans)glycosidases"/>
    <property type="match status" value="1"/>
</dbReference>
<dbReference type="InterPro" id="IPR013783">
    <property type="entry name" value="Ig-like_fold"/>
</dbReference>
<dbReference type="Pfam" id="PF00703">
    <property type="entry name" value="Glyco_hydro_2"/>
    <property type="match status" value="1"/>
</dbReference>
<dbReference type="InterPro" id="IPR035992">
    <property type="entry name" value="Ricin_B-like_lectins"/>
</dbReference>
<dbReference type="STRING" id="58117.SAMN05421833_13320"/>
<keyword evidence="5" id="KW-0732">Signal</keyword>
<dbReference type="OrthoDB" id="4241492at2"/>
<dbReference type="GO" id="GO:0004553">
    <property type="term" value="F:hydrolase activity, hydrolyzing O-glycosyl compounds"/>
    <property type="evidence" value="ECO:0007669"/>
    <property type="project" value="InterPro"/>
</dbReference>
<keyword evidence="2" id="KW-0378">Hydrolase</keyword>
<dbReference type="Pfam" id="PF00652">
    <property type="entry name" value="Ricin_B_lectin"/>
    <property type="match status" value="1"/>
</dbReference>
<dbReference type="InterPro" id="IPR008979">
    <property type="entry name" value="Galactose-bd-like_sf"/>
</dbReference>
<evidence type="ECO:0000256" key="3">
    <source>
        <dbReference type="ARBA" id="ARBA00023295"/>
    </source>
</evidence>
<gene>
    <name evidence="7" type="ORF">SAMN05421833_13320</name>
</gene>
<dbReference type="InterPro" id="IPR006102">
    <property type="entry name" value="Ig-like_GH2"/>
</dbReference>
<evidence type="ECO:0000256" key="1">
    <source>
        <dbReference type="ARBA" id="ARBA00007401"/>
    </source>
</evidence>
<protein>
    <submittedName>
        <fullName evidence="7">Beta-galactosidase</fullName>
    </submittedName>
</protein>
<comment type="similarity">
    <text evidence="1">Belongs to the glycosyl hydrolase 2 family.</text>
</comment>
<dbReference type="CDD" id="cd23418">
    <property type="entry name" value="beta-trefoil_Ricin_XLN-like"/>
    <property type="match status" value="1"/>
</dbReference>
<evidence type="ECO:0000313" key="8">
    <source>
        <dbReference type="Proteomes" id="UP000186096"/>
    </source>
</evidence>
<sequence>MHSPTHVRTKAWPAAMATAMVTMLVAALAWATPAEAAASSSLVSAASGRCLDVAGNSDAPGTALQIWDCNGQANQAFEFTSAGELRTFTGTRCVDAYSGGTSPGTKVVIWSCNGQNNQKWRQNADGSVTGVQSGLCLDVNGNGTANGTAVILWTCSGQANQRWSTAGGSPSPTPSASPTPSPSPSSSPPTGSSSRQKVDFDRGWKFIRSDVTGAQNTGFDDSRWVPVALPHDFDAPYNVGGSTGGQNFYVGAGWYRKHVTVPSSWGGKRVELEFEGAFSVTDVWVNGTKTGTHRGGYTGFAFDITNAIRTGDNVIAVRVDNRWQPDLAPRTGDHQFGGGLYRDVYLNVTDNVHVTWYGTFVTTPALTNPAWDTGNSAYYRNIDLSQYPSETDLRANIAARRSNVRAQTEVRNDGSSAVDVYARQEVRKQGSAGVLATFDSPVRTLGAAATTTLDALSGSLANTSAMLQGLDLWAPDNPALYTVTTSLVVDRTPDGAVHDGVVVDSYDTTFGFRSAQWKVDGFYLNGVKTLLVGADVHQDHGGWSNAVTNSGFDRDVRYIREAGMNFIRGSHYPHDPSFADSTDRLGVMLWSEATFWATATAGREPTPSGTVNDYQADGYPQKTADQAAFEQSAMDGLRDMIRVNRNHPSIINWSMGNEVFFTSSSTLSNAKALVSKMRDYSHQLDPTRKAGLGGVQRSSLDQLSVSDVAGYNGDGGKITNTWMPNVVSEYGSYTSDRPGTYGPTYGDVADPSDGTRFRLTTGSAGLAIWAGFDHGTIMSAAFARMGMIDYYRLPKDQWYWYRANKSRWTGITDVADPTPVAREQSTSGTATRMTLEAGKYSPTTITDDGTTDTQLVVTMRNSSGAWVNDTRTVTLTVTSGPGILPGGKSYTFTPNVSAFNGKAAIEFRSYYAGTTTVTAKSAGLPDVAITITTVDTAGAAGESEPAGFGNSALWG</sequence>
<dbReference type="InterPro" id="IPR006103">
    <property type="entry name" value="Glyco_hydro_2_cat"/>
</dbReference>
<keyword evidence="3" id="KW-0326">Glycosidase</keyword>
<dbReference type="InterPro" id="IPR036156">
    <property type="entry name" value="Beta-gal/glucu_dom_sf"/>
</dbReference>
<dbReference type="AlphaFoldDB" id="A0A1N7GVC8"/>
<reference evidence="8" key="1">
    <citation type="submission" date="2017-01" db="EMBL/GenBank/DDBJ databases">
        <authorList>
            <person name="Varghese N."/>
            <person name="Submissions S."/>
        </authorList>
    </citation>
    <scope>NUCLEOTIDE SEQUENCE [LARGE SCALE GENOMIC DNA]</scope>
    <source>
        <strain evidence="8">ATCC 12950</strain>
    </source>
</reference>
<name>A0A1N7GVC8_9ACTN</name>
<dbReference type="SUPFAM" id="SSF50370">
    <property type="entry name" value="Ricin B-like lectins"/>
    <property type="match status" value="1"/>
</dbReference>
<dbReference type="Gene3D" id="2.60.40.10">
    <property type="entry name" value="Immunoglobulins"/>
    <property type="match status" value="2"/>
</dbReference>
<dbReference type="Proteomes" id="UP000186096">
    <property type="component" value="Unassembled WGS sequence"/>
</dbReference>
<accession>A0A1N7GVC8</accession>
<evidence type="ECO:0000256" key="5">
    <source>
        <dbReference type="SAM" id="SignalP"/>
    </source>
</evidence>
<feature type="signal peptide" evidence="5">
    <location>
        <begin position="1"/>
        <end position="36"/>
    </location>
</feature>
<dbReference type="EMBL" id="FTNI01000033">
    <property type="protein sequence ID" value="SIS16545.1"/>
    <property type="molecule type" value="Genomic_DNA"/>
</dbReference>
<organism evidence="7 8">
    <name type="scientific">Microbispora rosea</name>
    <dbReference type="NCBI Taxonomy" id="58117"/>
    <lineage>
        <taxon>Bacteria</taxon>
        <taxon>Bacillati</taxon>
        <taxon>Actinomycetota</taxon>
        <taxon>Actinomycetes</taxon>
        <taxon>Streptosporangiales</taxon>
        <taxon>Streptosporangiaceae</taxon>
        <taxon>Microbispora</taxon>
    </lineage>
</organism>
<feature type="region of interest" description="Disordered" evidence="4">
    <location>
        <begin position="162"/>
        <end position="198"/>
    </location>
</feature>
<evidence type="ECO:0000259" key="6">
    <source>
        <dbReference type="SMART" id="SM00458"/>
    </source>
</evidence>
<dbReference type="Gene3D" id="2.60.120.260">
    <property type="entry name" value="Galactose-binding domain-like"/>
    <property type="match status" value="1"/>
</dbReference>
<dbReference type="Pfam" id="PF02836">
    <property type="entry name" value="Glyco_hydro_2_C"/>
    <property type="match status" value="1"/>
</dbReference>
<feature type="domain" description="Ricin B lectin" evidence="6">
    <location>
        <begin position="39"/>
        <end position="166"/>
    </location>
</feature>
<feature type="compositionally biased region" description="Pro residues" evidence="4">
    <location>
        <begin position="171"/>
        <end position="187"/>
    </location>
</feature>
<dbReference type="GO" id="GO:0005975">
    <property type="term" value="P:carbohydrate metabolic process"/>
    <property type="evidence" value="ECO:0007669"/>
    <property type="project" value="InterPro"/>
</dbReference>
<dbReference type="PROSITE" id="PS50231">
    <property type="entry name" value="RICIN_B_LECTIN"/>
    <property type="match status" value="1"/>
</dbReference>
<dbReference type="Gene3D" id="3.20.20.80">
    <property type="entry name" value="Glycosidases"/>
    <property type="match status" value="1"/>
</dbReference>
<dbReference type="InterPro" id="IPR006104">
    <property type="entry name" value="Glyco_hydro_2_N"/>
</dbReference>
<dbReference type="PANTHER" id="PTHR42732">
    <property type="entry name" value="BETA-GALACTOSIDASE"/>
    <property type="match status" value="1"/>
</dbReference>